<evidence type="ECO:0000313" key="1">
    <source>
        <dbReference type="EMBL" id="OAF65874.1"/>
    </source>
</evidence>
<accession>A0A177AXF2</accession>
<keyword evidence="2" id="KW-1185">Reference proteome</keyword>
<dbReference type="EMBL" id="LWCA01001115">
    <property type="protein sequence ID" value="OAF65874.1"/>
    <property type="molecule type" value="Genomic_DNA"/>
</dbReference>
<gene>
    <name evidence="1" type="ORF">A3Q56_06410</name>
</gene>
<dbReference type="Proteomes" id="UP000078046">
    <property type="component" value="Unassembled WGS sequence"/>
</dbReference>
<protein>
    <submittedName>
        <fullName evidence="1">Uncharacterized protein</fullName>
    </submittedName>
</protein>
<reference evidence="1 2" key="1">
    <citation type="submission" date="2016-04" db="EMBL/GenBank/DDBJ databases">
        <title>The genome of Intoshia linei affirms orthonectids as highly simplified spiralians.</title>
        <authorList>
            <person name="Mikhailov K.V."/>
            <person name="Slusarev G.S."/>
            <person name="Nikitin M.A."/>
            <person name="Logacheva M.D."/>
            <person name="Penin A."/>
            <person name="Aleoshin V."/>
            <person name="Panchin Y.V."/>
        </authorList>
    </citation>
    <scope>NUCLEOTIDE SEQUENCE [LARGE SCALE GENOMIC DNA]</scope>
    <source>
        <strain evidence="1">Intl2013</strain>
        <tissue evidence="1">Whole animal</tissue>
    </source>
</reference>
<evidence type="ECO:0000313" key="2">
    <source>
        <dbReference type="Proteomes" id="UP000078046"/>
    </source>
</evidence>
<dbReference type="AlphaFoldDB" id="A0A177AXF2"/>
<comment type="caution">
    <text evidence="1">The sequence shown here is derived from an EMBL/GenBank/DDBJ whole genome shotgun (WGS) entry which is preliminary data.</text>
</comment>
<organism evidence="1 2">
    <name type="scientific">Intoshia linei</name>
    <dbReference type="NCBI Taxonomy" id="1819745"/>
    <lineage>
        <taxon>Eukaryota</taxon>
        <taxon>Metazoa</taxon>
        <taxon>Spiralia</taxon>
        <taxon>Lophotrochozoa</taxon>
        <taxon>Mesozoa</taxon>
        <taxon>Orthonectida</taxon>
        <taxon>Rhopaluridae</taxon>
        <taxon>Intoshia</taxon>
    </lineage>
</organism>
<sequence>MYWFLENESSYYEKAISLTRLIGYASHSSFKTTIKSQFYQFAAVYLRKNFYVPLYKIMNELAMIDFEMDQREGIEYFHELCFYILFEEILHPIDLKQLESEWSDIIDKDIHRGNTYCVKYVKKYELNNIIKLSEECRKIIDKHDQ</sequence>
<name>A0A177AXF2_9BILA</name>
<proteinExistence type="predicted"/>